<dbReference type="InterPro" id="IPR036396">
    <property type="entry name" value="Cyt_P450_sf"/>
</dbReference>
<comment type="caution">
    <text evidence="2">The sequence shown here is derived from an EMBL/GenBank/DDBJ whole genome shotgun (WGS) entry which is preliminary data.</text>
</comment>
<protein>
    <recommendedName>
        <fullName evidence="3">Cytochrome P450</fullName>
    </recommendedName>
</protein>
<dbReference type="PANTHER" id="PTHR46696:SF4">
    <property type="entry name" value="BIOTIN BIOSYNTHESIS CYTOCHROME P450"/>
    <property type="match status" value="1"/>
</dbReference>
<dbReference type="InterPro" id="IPR017972">
    <property type="entry name" value="Cyt_P450_CS"/>
</dbReference>
<dbReference type="Gene3D" id="1.10.630.10">
    <property type="entry name" value="Cytochrome P450"/>
    <property type="match status" value="1"/>
</dbReference>
<dbReference type="InterPro" id="IPR002397">
    <property type="entry name" value="Cyt_P450_B"/>
</dbReference>
<evidence type="ECO:0008006" key="3">
    <source>
        <dbReference type="Google" id="ProtNLM"/>
    </source>
</evidence>
<comment type="similarity">
    <text evidence="1">Belongs to the cytochrome P450 family.</text>
</comment>
<dbReference type="AlphaFoldDB" id="X0TA49"/>
<dbReference type="InterPro" id="IPR001128">
    <property type="entry name" value="Cyt_P450"/>
</dbReference>
<dbReference type="GO" id="GO:0020037">
    <property type="term" value="F:heme binding"/>
    <property type="evidence" value="ECO:0007669"/>
    <property type="project" value="InterPro"/>
</dbReference>
<dbReference type="PRINTS" id="PR00385">
    <property type="entry name" value="P450"/>
</dbReference>
<dbReference type="PROSITE" id="PS00086">
    <property type="entry name" value="CYTOCHROME_P450"/>
    <property type="match status" value="1"/>
</dbReference>
<dbReference type="GO" id="GO:0036199">
    <property type="term" value="F:cholest-4-en-3-one 26-monooxygenase activity"/>
    <property type="evidence" value="ECO:0007669"/>
    <property type="project" value="TreeGrafter"/>
</dbReference>
<reference evidence="2" key="1">
    <citation type="journal article" date="2014" name="Front. Microbiol.">
        <title>High frequency of phylogenetically diverse reductive dehalogenase-homologous genes in deep subseafloor sedimentary metagenomes.</title>
        <authorList>
            <person name="Kawai M."/>
            <person name="Futagami T."/>
            <person name="Toyoda A."/>
            <person name="Takaki Y."/>
            <person name="Nishi S."/>
            <person name="Hori S."/>
            <person name="Arai W."/>
            <person name="Tsubouchi T."/>
            <person name="Morono Y."/>
            <person name="Uchiyama I."/>
            <person name="Ito T."/>
            <person name="Fujiyama A."/>
            <person name="Inagaki F."/>
            <person name="Takami H."/>
        </authorList>
    </citation>
    <scope>NUCLEOTIDE SEQUENCE</scope>
    <source>
        <strain evidence="2">Expedition CK06-06</strain>
    </source>
</reference>
<evidence type="ECO:0000256" key="1">
    <source>
        <dbReference type="ARBA" id="ARBA00010617"/>
    </source>
</evidence>
<accession>X0TA49</accession>
<dbReference type="SUPFAM" id="SSF48264">
    <property type="entry name" value="Cytochrome P450"/>
    <property type="match status" value="1"/>
</dbReference>
<proteinExistence type="inferred from homology"/>
<dbReference type="EMBL" id="BARS01018069">
    <property type="protein sequence ID" value="GAF90388.1"/>
    <property type="molecule type" value="Genomic_DNA"/>
</dbReference>
<dbReference type="GO" id="GO:0006707">
    <property type="term" value="P:cholesterol catabolic process"/>
    <property type="evidence" value="ECO:0007669"/>
    <property type="project" value="TreeGrafter"/>
</dbReference>
<dbReference type="GO" id="GO:0005506">
    <property type="term" value="F:iron ion binding"/>
    <property type="evidence" value="ECO:0007669"/>
    <property type="project" value="InterPro"/>
</dbReference>
<gene>
    <name evidence="2" type="ORF">S01H1_29467</name>
</gene>
<dbReference type="PANTHER" id="PTHR46696">
    <property type="entry name" value="P450, PUTATIVE (EUROFUNG)-RELATED"/>
    <property type="match status" value="1"/>
</dbReference>
<dbReference type="GO" id="GO:0008395">
    <property type="term" value="F:steroid hydroxylase activity"/>
    <property type="evidence" value="ECO:0007669"/>
    <property type="project" value="TreeGrafter"/>
</dbReference>
<sequence length="235" mass="26335">MLGADDPEYSPTDENEGQRAIIELFTYFTHLVEARRQDPKEDLITVFANAEIDGKKLELIDVLGWCQIIVAAGNETTRNATSGGILAFAEHPDQLRKLQGDMSLLKPAVEEVVRWSSPIIHFARTAAADTEVRGTKIAKGDTVALYYPSANRDEDVFEDPYAFRIDRQPNRHIAFGVGEHFCAGAHVARLELEYAYKYLLPRIEEIEVAGPVDRLQSNLIGGIKRLPIRYKLKPA</sequence>
<organism evidence="2">
    <name type="scientific">marine sediment metagenome</name>
    <dbReference type="NCBI Taxonomy" id="412755"/>
    <lineage>
        <taxon>unclassified sequences</taxon>
        <taxon>metagenomes</taxon>
        <taxon>ecological metagenomes</taxon>
    </lineage>
</organism>
<name>X0TA49_9ZZZZ</name>
<evidence type="ECO:0000313" key="2">
    <source>
        <dbReference type="EMBL" id="GAF90388.1"/>
    </source>
</evidence>
<dbReference type="PRINTS" id="PR00359">
    <property type="entry name" value="BP450"/>
</dbReference>
<dbReference type="Pfam" id="PF00067">
    <property type="entry name" value="p450"/>
    <property type="match status" value="1"/>
</dbReference>